<protein>
    <submittedName>
        <fullName evidence="2">Alpha/beta hydrolase</fullName>
    </submittedName>
</protein>
<dbReference type="GO" id="GO:0016787">
    <property type="term" value="F:hydrolase activity"/>
    <property type="evidence" value="ECO:0007669"/>
    <property type="project" value="UniProtKB-KW"/>
</dbReference>
<evidence type="ECO:0000259" key="1">
    <source>
        <dbReference type="Pfam" id="PF12697"/>
    </source>
</evidence>
<proteinExistence type="predicted"/>
<sequence length="268" mass="28572">MSTPVVFIHGLWIHSAAWQPWQDLFAEAGYETHAPGWTGDSATPAATRSRPEAMAGLGVAELTEGYARYLAKLPVRPIVVGHSFGGLIAQKLLATGAAEAAVAISPAPIKGATKLPLAQIRSALPVLSNPRNKTRAVALSERQFRYGFGNAISKEESRRLFDAYAIPGPGRPIFELTAAKKDPSSPTEVDVTAARGPLLITGAADDHTVPEVVSRQAYGLYANSPSVTEYHAFAGRGHSLVFDSGWRDVAQYALGWIASLSQKELSGR</sequence>
<organism evidence="2 3">
    <name type="scientific">Winogradskya humida</name>
    <dbReference type="NCBI Taxonomy" id="113566"/>
    <lineage>
        <taxon>Bacteria</taxon>
        <taxon>Bacillati</taxon>
        <taxon>Actinomycetota</taxon>
        <taxon>Actinomycetes</taxon>
        <taxon>Micromonosporales</taxon>
        <taxon>Micromonosporaceae</taxon>
        <taxon>Winogradskya</taxon>
    </lineage>
</organism>
<dbReference type="RefSeq" id="WP_203840177.1">
    <property type="nucleotide sequence ID" value="NZ_BAAATV010000014.1"/>
</dbReference>
<dbReference type="Gene3D" id="3.40.50.1820">
    <property type="entry name" value="alpha/beta hydrolase"/>
    <property type="match status" value="1"/>
</dbReference>
<dbReference type="EMBL" id="BOMN01000087">
    <property type="protein sequence ID" value="GIE23126.1"/>
    <property type="molecule type" value="Genomic_DNA"/>
</dbReference>
<comment type="caution">
    <text evidence="2">The sequence shown here is derived from an EMBL/GenBank/DDBJ whole genome shotgun (WGS) entry which is preliminary data.</text>
</comment>
<feature type="domain" description="AB hydrolase-1" evidence="1">
    <location>
        <begin position="5"/>
        <end position="251"/>
    </location>
</feature>
<keyword evidence="2" id="KW-0378">Hydrolase</keyword>
<name>A0ABQ3ZX22_9ACTN</name>
<evidence type="ECO:0000313" key="2">
    <source>
        <dbReference type="EMBL" id="GIE23126.1"/>
    </source>
</evidence>
<dbReference type="InterPro" id="IPR029058">
    <property type="entry name" value="AB_hydrolase_fold"/>
</dbReference>
<evidence type="ECO:0000313" key="3">
    <source>
        <dbReference type="Proteomes" id="UP000603200"/>
    </source>
</evidence>
<dbReference type="InterPro" id="IPR000073">
    <property type="entry name" value="AB_hydrolase_1"/>
</dbReference>
<dbReference type="SUPFAM" id="SSF53474">
    <property type="entry name" value="alpha/beta-Hydrolases"/>
    <property type="match status" value="1"/>
</dbReference>
<dbReference type="Proteomes" id="UP000603200">
    <property type="component" value="Unassembled WGS sequence"/>
</dbReference>
<reference evidence="2 3" key="1">
    <citation type="submission" date="2021-01" db="EMBL/GenBank/DDBJ databases">
        <title>Whole genome shotgun sequence of Actinoplanes humidus NBRC 14915.</title>
        <authorList>
            <person name="Komaki H."/>
            <person name="Tamura T."/>
        </authorList>
    </citation>
    <scope>NUCLEOTIDE SEQUENCE [LARGE SCALE GENOMIC DNA]</scope>
    <source>
        <strain evidence="2 3">NBRC 14915</strain>
    </source>
</reference>
<dbReference type="InterPro" id="IPR050228">
    <property type="entry name" value="Carboxylesterase_BioH"/>
</dbReference>
<dbReference type="Pfam" id="PF12697">
    <property type="entry name" value="Abhydrolase_6"/>
    <property type="match status" value="1"/>
</dbReference>
<gene>
    <name evidence="2" type="ORF">Ahu01nite_062280</name>
</gene>
<keyword evidence="3" id="KW-1185">Reference proteome</keyword>
<accession>A0ABQ3ZX22</accession>
<dbReference type="PANTHER" id="PTHR43194:SF5">
    <property type="entry name" value="PIMELOYL-[ACYL-CARRIER PROTEIN] METHYL ESTER ESTERASE"/>
    <property type="match status" value="1"/>
</dbReference>
<dbReference type="PANTHER" id="PTHR43194">
    <property type="entry name" value="HYDROLASE ALPHA/BETA FOLD FAMILY"/>
    <property type="match status" value="1"/>
</dbReference>